<feature type="binding site" evidence="8">
    <location>
        <position position="254"/>
    </location>
    <ligand>
        <name>ATP</name>
        <dbReference type="ChEBI" id="CHEBI:30616"/>
    </ligand>
</feature>
<organism evidence="12 13">
    <name type="scientific">Streptomyces viridochromogenes</name>
    <dbReference type="NCBI Taxonomy" id="1938"/>
    <lineage>
        <taxon>Bacteria</taxon>
        <taxon>Bacillati</taxon>
        <taxon>Actinomycetota</taxon>
        <taxon>Actinomycetes</taxon>
        <taxon>Kitasatosporales</taxon>
        <taxon>Streptomycetaceae</taxon>
        <taxon>Streptomyces</taxon>
    </lineage>
</organism>
<dbReference type="GO" id="GO:0004674">
    <property type="term" value="F:protein serine/threonine kinase activity"/>
    <property type="evidence" value="ECO:0007669"/>
    <property type="project" value="UniProtKB-EC"/>
</dbReference>
<dbReference type="PROSITE" id="PS00109">
    <property type="entry name" value="PROTEIN_KINASE_TYR"/>
    <property type="match status" value="1"/>
</dbReference>
<dbReference type="PATRIC" id="fig|1938.3.peg.6416"/>
<dbReference type="SMART" id="SM00240">
    <property type="entry name" value="FHA"/>
    <property type="match status" value="1"/>
</dbReference>
<keyword evidence="5 8" id="KW-0547">Nucleotide-binding</keyword>
<dbReference type="Gene3D" id="2.60.200.20">
    <property type="match status" value="1"/>
</dbReference>
<dbReference type="PROSITE" id="PS50006">
    <property type="entry name" value="FHA_DOMAIN"/>
    <property type="match status" value="1"/>
</dbReference>
<protein>
    <recommendedName>
        <fullName evidence="2">non-specific serine/threonine protein kinase</fullName>
        <ecNumber evidence="2">2.7.11.1</ecNumber>
    </recommendedName>
</protein>
<dbReference type="CDD" id="cd14014">
    <property type="entry name" value="STKc_PknB_like"/>
    <property type="match status" value="1"/>
</dbReference>
<dbReference type="SUPFAM" id="SSF56112">
    <property type="entry name" value="Protein kinase-like (PK-like)"/>
    <property type="match status" value="1"/>
</dbReference>
<name>A0A0J8BXZ7_STRVR</name>
<keyword evidence="6" id="KW-0418">Kinase</keyword>
<dbReference type="PROSITE" id="PS00107">
    <property type="entry name" value="PROTEIN_KINASE_ATP"/>
    <property type="match status" value="1"/>
</dbReference>
<dbReference type="InterPro" id="IPR011009">
    <property type="entry name" value="Kinase-like_dom_sf"/>
</dbReference>
<dbReference type="AlphaFoldDB" id="A0A0J8BXZ7"/>
<evidence type="ECO:0000313" key="12">
    <source>
        <dbReference type="EMBL" id="KMS70365.1"/>
    </source>
</evidence>
<dbReference type="InterPro" id="IPR008266">
    <property type="entry name" value="Tyr_kinase_AS"/>
</dbReference>
<evidence type="ECO:0000313" key="13">
    <source>
        <dbReference type="Proteomes" id="UP000037432"/>
    </source>
</evidence>
<evidence type="ECO:0000259" key="10">
    <source>
        <dbReference type="PROSITE" id="PS50006"/>
    </source>
</evidence>
<evidence type="ECO:0000256" key="7">
    <source>
        <dbReference type="ARBA" id="ARBA00022840"/>
    </source>
</evidence>
<evidence type="ECO:0000256" key="9">
    <source>
        <dbReference type="SAM" id="MobiDB-lite"/>
    </source>
</evidence>
<evidence type="ECO:0000259" key="11">
    <source>
        <dbReference type="PROSITE" id="PS50011"/>
    </source>
</evidence>
<dbReference type="InterPro" id="IPR000719">
    <property type="entry name" value="Prot_kinase_dom"/>
</dbReference>
<comment type="similarity">
    <text evidence="1">Belongs to the protein kinase superfamily. NEK Ser/Thr protein kinase family. NIMA subfamily.</text>
</comment>
<dbReference type="SUPFAM" id="SSF49879">
    <property type="entry name" value="SMAD/FHA domain"/>
    <property type="match status" value="1"/>
</dbReference>
<dbReference type="InterPro" id="IPR008984">
    <property type="entry name" value="SMAD_FHA_dom_sf"/>
</dbReference>
<dbReference type="PANTHER" id="PTHR43671:SF13">
    <property type="entry name" value="SERINE_THREONINE-PROTEIN KINASE NEK2"/>
    <property type="match status" value="1"/>
</dbReference>
<dbReference type="EMBL" id="LFNT01000050">
    <property type="protein sequence ID" value="KMS70365.1"/>
    <property type="molecule type" value="Genomic_DNA"/>
</dbReference>
<evidence type="ECO:0000256" key="5">
    <source>
        <dbReference type="ARBA" id="ARBA00022741"/>
    </source>
</evidence>
<dbReference type="GO" id="GO:0005524">
    <property type="term" value="F:ATP binding"/>
    <property type="evidence" value="ECO:0007669"/>
    <property type="project" value="UniProtKB-UniRule"/>
</dbReference>
<dbReference type="Gene3D" id="1.10.510.10">
    <property type="entry name" value="Transferase(Phosphotransferase) domain 1"/>
    <property type="match status" value="1"/>
</dbReference>
<reference evidence="12 13" key="1">
    <citation type="submission" date="2015-06" db="EMBL/GenBank/DDBJ databases">
        <authorList>
            <person name="Ju K.-S."/>
            <person name="Doroghazi J.R."/>
            <person name="Metcalf W.W."/>
        </authorList>
    </citation>
    <scope>NUCLEOTIDE SEQUENCE [LARGE SCALE GENOMIC DNA]</scope>
    <source>
        <strain evidence="12 13">NRRL 3414</strain>
    </source>
</reference>
<dbReference type="PANTHER" id="PTHR43671">
    <property type="entry name" value="SERINE/THREONINE-PROTEIN KINASE NEK"/>
    <property type="match status" value="1"/>
</dbReference>
<gene>
    <name evidence="12" type="ORF">ACM01_32040</name>
</gene>
<dbReference type="Pfam" id="PF00498">
    <property type="entry name" value="FHA"/>
    <property type="match status" value="1"/>
</dbReference>
<evidence type="ECO:0000256" key="3">
    <source>
        <dbReference type="ARBA" id="ARBA00022553"/>
    </source>
</evidence>
<dbReference type="CDD" id="cd00060">
    <property type="entry name" value="FHA"/>
    <property type="match status" value="1"/>
</dbReference>
<accession>A0A0J8BXZ7</accession>
<dbReference type="EC" id="2.7.11.1" evidence="2"/>
<proteinExistence type="inferred from homology"/>
<keyword evidence="7 8" id="KW-0067">ATP-binding</keyword>
<feature type="region of interest" description="Disordered" evidence="9">
    <location>
        <begin position="72"/>
        <end position="91"/>
    </location>
</feature>
<dbReference type="Proteomes" id="UP000037432">
    <property type="component" value="Unassembled WGS sequence"/>
</dbReference>
<dbReference type="InterPro" id="IPR050660">
    <property type="entry name" value="NEK_Ser/Thr_kinase"/>
</dbReference>
<dbReference type="Pfam" id="PF00069">
    <property type="entry name" value="Pkinase"/>
    <property type="match status" value="1"/>
</dbReference>
<dbReference type="InterPro" id="IPR000253">
    <property type="entry name" value="FHA_dom"/>
</dbReference>
<sequence length="505" mass="54799">MALTVLQGPLQGRKFEFPDRTTCVVGRADDCALQLPEDEEYSGISRHHCLLDINPPDVRVRDLGSVNGTYVNGDKIGQRDAGPAPHGADQLPSAERELADGDEIRLGGVRLRVGIHVPLCCATCGRTVPEAEAEEAGAGAPGHRAAYRCELCRTTEIPSTLGLSPHSHGARTCAACGGRLGGEHTAQPFVEELCAACKGDPERVMQQLLQVDEDGSRNLYLFGGYTIQRQLGQGGMGAVYLARDHQTDELCALKVMLPQAAGNEAAKARFLREMSTVEMLRHPHLVRLHDHGCWNGIYFFVMDYCDGGDVAELVHRRGGRLPDYQALGITLQVLDGLAHAHQADVRAYDFEGRPVAVRGLVHRDLSPRNIFLHGGMAKVGDFGLAKAFDAAGLSGLTHTGTSGGNPSFVSRQQVLQFKRAQPEVDVWAAAACLYYMLTGSAPRDFAPHLDRWQVVLNSPAVPIHRRNPDVPDRLAKVIDHALTEQPGIGFTTVADFRRALVAVRE</sequence>
<evidence type="ECO:0000256" key="6">
    <source>
        <dbReference type="ARBA" id="ARBA00022777"/>
    </source>
</evidence>
<comment type="caution">
    <text evidence="12">The sequence shown here is derived from an EMBL/GenBank/DDBJ whole genome shotgun (WGS) entry which is preliminary data.</text>
</comment>
<dbReference type="PROSITE" id="PS50011">
    <property type="entry name" value="PROTEIN_KINASE_DOM"/>
    <property type="match status" value="1"/>
</dbReference>
<evidence type="ECO:0000256" key="2">
    <source>
        <dbReference type="ARBA" id="ARBA00012513"/>
    </source>
</evidence>
<feature type="domain" description="Protein kinase" evidence="11">
    <location>
        <begin position="225"/>
        <end position="501"/>
    </location>
</feature>
<evidence type="ECO:0000256" key="4">
    <source>
        <dbReference type="ARBA" id="ARBA00022679"/>
    </source>
</evidence>
<dbReference type="InterPro" id="IPR017441">
    <property type="entry name" value="Protein_kinase_ATP_BS"/>
</dbReference>
<keyword evidence="3" id="KW-0597">Phosphoprotein</keyword>
<dbReference type="Gene3D" id="3.30.200.20">
    <property type="entry name" value="Phosphorylase Kinase, domain 1"/>
    <property type="match status" value="1"/>
</dbReference>
<evidence type="ECO:0000256" key="8">
    <source>
        <dbReference type="PROSITE-ProRule" id="PRU10141"/>
    </source>
</evidence>
<evidence type="ECO:0000256" key="1">
    <source>
        <dbReference type="ARBA" id="ARBA00010886"/>
    </source>
</evidence>
<feature type="domain" description="FHA" evidence="10">
    <location>
        <begin position="23"/>
        <end position="76"/>
    </location>
</feature>
<keyword evidence="4" id="KW-0808">Transferase</keyword>